<feature type="domain" description="CBM10" evidence="9">
    <location>
        <begin position="733"/>
        <end position="768"/>
    </location>
</feature>
<dbReference type="InterPro" id="IPR012341">
    <property type="entry name" value="6hp_glycosidase-like_sf"/>
</dbReference>
<evidence type="ECO:0000256" key="3">
    <source>
        <dbReference type="ARBA" id="ARBA00022801"/>
    </source>
</evidence>
<comment type="caution">
    <text evidence="10">The sequence shown here is derived from an EMBL/GenBank/DDBJ whole genome shotgun (WGS) entry which is preliminary data.</text>
</comment>
<dbReference type="Proteomes" id="UP000193719">
    <property type="component" value="Unassembled WGS sequence"/>
</dbReference>
<keyword evidence="4" id="KW-0136">Cellulose degradation</keyword>
<keyword evidence="6 10" id="KW-0326">Glycosidase</keyword>
<dbReference type="PROSITE" id="PS51763">
    <property type="entry name" value="CBM10"/>
    <property type="match status" value="3"/>
</dbReference>
<feature type="domain" description="CBM10" evidence="9">
    <location>
        <begin position="683"/>
        <end position="719"/>
    </location>
</feature>
<dbReference type="SUPFAM" id="SSF64571">
    <property type="entry name" value="Cellulose docking domain, dockering"/>
    <property type="match status" value="3"/>
</dbReference>
<gene>
    <name evidence="10" type="ORF">BCR36DRAFT_409453</name>
</gene>
<sequence>MGRLLLKYTQLFLSLNLIAKLNAVPTKPPLPSFIEIYQNHYDKLNINNSSSIYYNADSIPYSTLETLYIDQNVDYGHLTTLKEISYKLWIEALQGKISGKWKPFVNAWNIFENNMIPKDESQKGNSKYYSTTNNSINTKDSLYKELYEQYQTWSLYLPHNIIDTDNWNKYFSSKNKKRFIKNHKNNDKDSIWCSLFYPSIINSNNYLNPYLDNEITEIKQWEYISDSRYISKIIESVYRAYCWSTEQKKNKFMKPILKKIIKMSDYMLYFINSDDSLQSFDSESNEDNKNYLLSRYFSWKGSMEGKWLEKEVTTDIIGIGSQNPLIAYVLSNDKNFNSENPEFVSKWKKSYQRQIEFIRWLQSSEGAIVGVAQYPSNHNLSSKKMPSFYNLIFSKNFEVEENNLFGTQCYVFESLAELYYITKDKDIEIIITKWLDWVLSVFHLTSDRLFKIPNKLTFEGQPKDWNQKDGIKNHKNDKLNVIVEDYNNSIGVAASLSKILLLIGKKNNNEDYLTLGRDILERIEISSKDSQGYSVTETFYQYRRFNKKLPIPEGFKGMYGRSSKINDKSTFISIRPYYKKDKDWKIINTFLNKGTTIPTFKYHRFWEQCEILLAQGLYSQYYTKHFPKPKCCKPYVCDAAMKLGYRCCDSCEIKFIDENIKYGYENGEWCGIPDECYEPPILCRHSTRFGFPCCNTCELQYIDDFGNWGFENDNWCGISPNICDPFYTEKNKKCEEVEGYDCCEGCTIETEEDGIKWGYENRNWCVIPYTCKV</sequence>
<dbReference type="Gene3D" id="1.50.10.10">
    <property type="match status" value="1"/>
</dbReference>
<evidence type="ECO:0000256" key="5">
    <source>
        <dbReference type="ARBA" id="ARBA00023277"/>
    </source>
</evidence>
<dbReference type="Gene3D" id="4.10.870.10">
    <property type="entry name" value="Endo-1,4-beta-glucanase f. Domain 3"/>
    <property type="match status" value="1"/>
</dbReference>
<dbReference type="PRINTS" id="PR00844">
    <property type="entry name" value="GLHYDRLASE48"/>
</dbReference>
<dbReference type="STRING" id="1754191.A0A1Y1VIB5"/>
<dbReference type="GO" id="GO:0030245">
    <property type="term" value="P:cellulose catabolic process"/>
    <property type="evidence" value="ECO:0007669"/>
    <property type="project" value="UniProtKB-KW"/>
</dbReference>
<organism evidence="10 11">
    <name type="scientific">Piromyces finnis</name>
    <dbReference type="NCBI Taxonomy" id="1754191"/>
    <lineage>
        <taxon>Eukaryota</taxon>
        <taxon>Fungi</taxon>
        <taxon>Fungi incertae sedis</taxon>
        <taxon>Chytridiomycota</taxon>
        <taxon>Chytridiomycota incertae sedis</taxon>
        <taxon>Neocallimastigomycetes</taxon>
        <taxon>Neocallimastigales</taxon>
        <taxon>Neocallimastigaceae</taxon>
        <taxon>Piromyces</taxon>
    </lineage>
</organism>
<dbReference type="Gene3D" id="3.90.1220.10">
    <property type="entry name" value="Cellulose docking domain, dockering"/>
    <property type="match status" value="3"/>
</dbReference>
<dbReference type="Pfam" id="PF02013">
    <property type="entry name" value="CBM_10"/>
    <property type="match status" value="3"/>
</dbReference>
<feature type="domain" description="CBM10" evidence="9">
    <location>
        <begin position="636"/>
        <end position="673"/>
    </location>
</feature>
<accession>A0A1Y1VIB5</accession>
<dbReference type="EMBL" id="MCFH01000006">
    <property type="protein sequence ID" value="ORX57133.1"/>
    <property type="molecule type" value="Genomic_DNA"/>
</dbReference>
<dbReference type="InterPro" id="IPR023309">
    <property type="entry name" value="Endo-1-4-beta-glucanase_dom2"/>
</dbReference>
<keyword evidence="2" id="KW-0677">Repeat</keyword>
<name>A0A1Y1VIB5_9FUNG</name>
<feature type="signal peptide" evidence="8">
    <location>
        <begin position="1"/>
        <end position="23"/>
    </location>
</feature>
<evidence type="ECO:0000256" key="6">
    <source>
        <dbReference type="ARBA" id="ARBA00023295"/>
    </source>
</evidence>
<reference evidence="10 11" key="2">
    <citation type="submission" date="2016-08" db="EMBL/GenBank/DDBJ databases">
        <title>Pervasive Adenine N6-methylation of Active Genes in Fungi.</title>
        <authorList>
            <consortium name="DOE Joint Genome Institute"/>
            <person name="Mondo S.J."/>
            <person name="Dannebaum R.O."/>
            <person name="Kuo R.C."/>
            <person name="Labutti K."/>
            <person name="Haridas S."/>
            <person name="Kuo A."/>
            <person name="Salamov A."/>
            <person name="Ahrendt S.R."/>
            <person name="Lipzen A."/>
            <person name="Sullivan W."/>
            <person name="Andreopoulos W.B."/>
            <person name="Clum A."/>
            <person name="Lindquist E."/>
            <person name="Daum C."/>
            <person name="Ramamoorthy G.K."/>
            <person name="Gryganskyi A."/>
            <person name="Culley D."/>
            <person name="Magnuson J.K."/>
            <person name="James T.Y."/>
            <person name="O'Malley M.A."/>
            <person name="Stajich J.E."/>
            <person name="Spatafora J.W."/>
            <person name="Visel A."/>
            <person name="Grigoriev I.V."/>
        </authorList>
    </citation>
    <scope>NUCLEOTIDE SEQUENCE [LARGE SCALE GENOMIC DNA]</scope>
    <source>
        <strain evidence="11">finn</strain>
    </source>
</reference>
<dbReference type="Gene3D" id="2.170.160.10">
    <property type="entry name" value="Endo-1,4-beta-glucanase f. Domain 2"/>
    <property type="match status" value="1"/>
</dbReference>
<evidence type="ECO:0000313" key="10">
    <source>
        <dbReference type="EMBL" id="ORX57133.1"/>
    </source>
</evidence>
<feature type="chain" id="PRO_5012033525" evidence="8">
    <location>
        <begin position="24"/>
        <end position="773"/>
    </location>
</feature>
<evidence type="ECO:0000256" key="7">
    <source>
        <dbReference type="ARBA" id="ARBA00023326"/>
    </source>
</evidence>
<dbReference type="OrthoDB" id="2104167at2759"/>
<evidence type="ECO:0000256" key="8">
    <source>
        <dbReference type="SAM" id="SignalP"/>
    </source>
</evidence>
<protein>
    <submittedName>
        <fullName evidence="10">Six-hairpin glycosidase</fullName>
    </submittedName>
</protein>
<evidence type="ECO:0000256" key="2">
    <source>
        <dbReference type="ARBA" id="ARBA00022737"/>
    </source>
</evidence>
<evidence type="ECO:0000259" key="9">
    <source>
        <dbReference type="PROSITE" id="PS51763"/>
    </source>
</evidence>
<reference evidence="10 11" key="1">
    <citation type="submission" date="2016-08" db="EMBL/GenBank/DDBJ databases">
        <title>Genomes of anaerobic fungi encode conserved fungal cellulosomes for biomass hydrolysis.</title>
        <authorList>
            <consortium name="DOE Joint Genome Institute"/>
            <person name="Haitjema C.H."/>
            <person name="Gilmore S.P."/>
            <person name="Henske J.K."/>
            <person name="Solomon K.V."/>
            <person name="De Groot R."/>
            <person name="Kuo A."/>
            <person name="Mondo S.J."/>
            <person name="Salamov A.A."/>
            <person name="Labutti K."/>
            <person name="Zhao Z."/>
            <person name="Chiniquy J."/>
            <person name="Barry K."/>
            <person name="Brewer H.M."/>
            <person name="Purvine S.O."/>
            <person name="Wright A.T."/>
            <person name="Boxma B."/>
            <person name="Van Alen T."/>
            <person name="Hackstein J.H."/>
            <person name="Baker S.E."/>
            <person name="Grigoriev I.V."/>
            <person name="O'Malley M.A."/>
        </authorList>
    </citation>
    <scope>NUCLEOTIDE SEQUENCE [LARGE SCALE GENOMIC DNA]</scope>
    <source>
        <strain evidence="11">finn</strain>
    </source>
</reference>
<evidence type="ECO:0000256" key="1">
    <source>
        <dbReference type="ARBA" id="ARBA00022729"/>
    </source>
</evidence>
<keyword evidence="7" id="KW-0624">Polysaccharide degradation</keyword>
<dbReference type="InterPro" id="IPR002883">
    <property type="entry name" value="CBM10/Dockerin_dom"/>
</dbReference>
<keyword evidence="11" id="KW-1185">Reference proteome</keyword>
<evidence type="ECO:0000313" key="11">
    <source>
        <dbReference type="Proteomes" id="UP000193719"/>
    </source>
</evidence>
<dbReference type="InterPro" id="IPR027390">
    <property type="entry name" value="Endoglucanase_F_dom3"/>
</dbReference>
<dbReference type="SUPFAM" id="SSF48208">
    <property type="entry name" value="Six-hairpin glycosidases"/>
    <property type="match status" value="1"/>
</dbReference>
<keyword evidence="5" id="KW-0119">Carbohydrate metabolism</keyword>
<dbReference type="GO" id="GO:0008810">
    <property type="term" value="F:cellulase activity"/>
    <property type="evidence" value="ECO:0007669"/>
    <property type="project" value="InterPro"/>
</dbReference>
<proteinExistence type="predicted"/>
<keyword evidence="1 8" id="KW-0732">Signal</keyword>
<evidence type="ECO:0000256" key="4">
    <source>
        <dbReference type="ARBA" id="ARBA00023001"/>
    </source>
</evidence>
<keyword evidence="3" id="KW-0378">Hydrolase</keyword>
<dbReference type="AlphaFoldDB" id="A0A1Y1VIB5"/>
<dbReference type="InterPro" id="IPR009034">
    <property type="entry name" value="Dockerin_dom_fun_sf"/>
</dbReference>
<dbReference type="InterPro" id="IPR008928">
    <property type="entry name" value="6-hairpin_glycosidase_sf"/>
</dbReference>
<dbReference type="InterPro" id="IPR000556">
    <property type="entry name" value="Glyco_hydro_48F"/>
</dbReference>
<dbReference type="Pfam" id="PF02011">
    <property type="entry name" value="Glyco_hydro_48"/>
    <property type="match status" value="1"/>
</dbReference>